<keyword evidence="3" id="KW-1003">Cell membrane</keyword>
<keyword evidence="22" id="KW-1185">Reference proteome</keyword>
<evidence type="ECO:0000256" key="11">
    <source>
        <dbReference type="ARBA" id="ARBA00022984"/>
    </source>
</evidence>
<evidence type="ECO:0000313" key="21">
    <source>
        <dbReference type="EMBL" id="RKQ18816.1"/>
    </source>
</evidence>
<comment type="catalytic activity">
    <reaction evidence="17">
        <text>[GlcNAc-(1-&gt;4)-Mur2Ac(oyl-L-Ala-gamma-D-Glu-L-Lys-D-Ala-D-Ala)](n)-di-trans,octa-cis-undecaprenyl diphosphate + beta-D-GlcNAc-(1-&gt;4)-Mur2Ac(oyl-L-Ala-gamma-D-Glu-L-Lys-D-Ala-D-Ala)-di-trans,octa-cis-undecaprenyl diphosphate = [GlcNAc-(1-&gt;4)-Mur2Ac(oyl-L-Ala-gamma-D-Glu-L-Lys-D-Ala-D-Ala)](n+1)-di-trans,octa-cis-undecaprenyl diphosphate + di-trans,octa-cis-undecaprenyl diphosphate + H(+)</text>
        <dbReference type="Rhea" id="RHEA:23708"/>
        <dbReference type="Rhea" id="RHEA-COMP:9602"/>
        <dbReference type="Rhea" id="RHEA-COMP:9603"/>
        <dbReference type="ChEBI" id="CHEBI:15378"/>
        <dbReference type="ChEBI" id="CHEBI:58405"/>
        <dbReference type="ChEBI" id="CHEBI:60033"/>
        <dbReference type="ChEBI" id="CHEBI:78435"/>
        <dbReference type="EC" id="2.4.99.28"/>
    </reaction>
</comment>
<evidence type="ECO:0000259" key="19">
    <source>
        <dbReference type="Pfam" id="PF00905"/>
    </source>
</evidence>
<comment type="catalytic activity">
    <reaction evidence="16">
        <text>Preferential cleavage: (Ac)2-L-Lys-D-Ala-|-D-Ala. Also transpeptidation of peptidyl-alanyl moieties that are N-acyl substituents of D-alanine.</text>
        <dbReference type="EC" id="3.4.16.4"/>
    </reaction>
</comment>
<keyword evidence="7" id="KW-0808">Transferase</keyword>
<comment type="caution">
    <text evidence="21">The sequence shown here is derived from an EMBL/GenBank/DDBJ whole genome shotgun (WGS) entry which is preliminary data.</text>
</comment>
<evidence type="ECO:0000256" key="9">
    <source>
        <dbReference type="ARBA" id="ARBA00022801"/>
    </source>
</evidence>
<dbReference type="Proteomes" id="UP000281813">
    <property type="component" value="Unassembled WGS sequence"/>
</dbReference>
<dbReference type="SUPFAM" id="SSF53955">
    <property type="entry name" value="Lysozyme-like"/>
    <property type="match status" value="1"/>
</dbReference>
<evidence type="ECO:0000256" key="18">
    <source>
        <dbReference type="SAM" id="Phobius"/>
    </source>
</evidence>
<evidence type="ECO:0000256" key="1">
    <source>
        <dbReference type="ARBA" id="ARBA00007090"/>
    </source>
</evidence>
<evidence type="ECO:0000259" key="20">
    <source>
        <dbReference type="Pfam" id="PF00912"/>
    </source>
</evidence>
<evidence type="ECO:0000256" key="7">
    <source>
        <dbReference type="ARBA" id="ARBA00022679"/>
    </source>
</evidence>
<keyword evidence="10" id="KW-0133">Cell shape</keyword>
<evidence type="ECO:0000256" key="8">
    <source>
        <dbReference type="ARBA" id="ARBA00022692"/>
    </source>
</evidence>
<evidence type="ECO:0000256" key="3">
    <source>
        <dbReference type="ARBA" id="ARBA00022475"/>
    </source>
</evidence>
<organism evidence="21 22">
    <name type="scientific">Oceanobacillus bengalensis</name>
    <dbReference type="NCBI Taxonomy" id="1435466"/>
    <lineage>
        <taxon>Bacteria</taxon>
        <taxon>Bacillati</taxon>
        <taxon>Bacillota</taxon>
        <taxon>Bacilli</taxon>
        <taxon>Bacillales</taxon>
        <taxon>Bacillaceae</taxon>
        <taxon>Oceanobacillus</taxon>
    </lineage>
</organism>
<evidence type="ECO:0000256" key="4">
    <source>
        <dbReference type="ARBA" id="ARBA00022645"/>
    </source>
</evidence>
<evidence type="ECO:0000256" key="5">
    <source>
        <dbReference type="ARBA" id="ARBA00022670"/>
    </source>
</evidence>
<keyword evidence="6" id="KW-0328">Glycosyltransferase</keyword>
<dbReference type="InterPro" id="IPR050396">
    <property type="entry name" value="Glycosyltr_51/Transpeptidase"/>
</dbReference>
<gene>
    <name evidence="21" type="ORF">D8M05_01540</name>
</gene>
<dbReference type="Pfam" id="PF00912">
    <property type="entry name" value="Transgly"/>
    <property type="match status" value="1"/>
</dbReference>
<dbReference type="InterPro" id="IPR023346">
    <property type="entry name" value="Lysozyme-like_dom_sf"/>
</dbReference>
<evidence type="ECO:0000256" key="14">
    <source>
        <dbReference type="ARBA" id="ARBA00023268"/>
    </source>
</evidence>
<evidence type="ECO:0000256" key="16">
    <source>
        <dbReference type="ARBA" id="ARBA00034000"/>
    </source>
</evidence>
<evidence type="ECO:0000256" key="6">
    <source>
        <dbReference type="ARBA" id="ARBA00022676"/>
    </source>
</evidence>
<dbReference type="GO" id="GO:0009002">
    <property type="term" value="F:serine-type D-Ala-D-Ala carboxypeptidase activity"/>
    <property type="evidence" value="ECO:0007669"/>
    <property type="project" value="UniProtKB-EC"/>
</dbReference>
<dbReference type="PANTHER" id="PTHR32282">
    <property type="entry name" value="BINDING PROTEIN TRANSPEPTIDASE, PUTATIVE-RELATED"/>
    <property type="match status" value="1"/>
</dbReference>
<evidence type="ECO:0000256" key="13">
    <source>
        <dbReference type="ARBA" id="ARBA00023136"/>
    </source>
</evidence>
<reference evidence="21 22" key="1">
    <citation type="journal article" date="2015" name="Antonie Van Leeuwenhoek">
        <title>Oceanobacillus bengalensis sp. nov., a bacterium isolated from seawater of the Bay of Bengal.</title>
        <authorList>
            <person name="Yongchang O."/>
            <person name="Xiang W."/>
            <person name="Wang G."/>
        </authorList>
    </citation>
    <scope>NUCLEOTIDE SEQUENCE [LARGE SCALE GENOMIC DNA]</scope>
    <source>
        <strain evidence="21 22">MCCC 1K00260</strain>
    </source>
</reference>
<keyword evidence="5" id="KW-0645">Protease</keyword>
<feature type="domain" description="Glycosyl transferase family 51" evidence="20">
    <location>
        <begin position="66"/>
        <end position="240"/>
    </location>
</feature>
<dbReference type="Gene3D" id="3.40.710.10">
    <property type="entry name" value="DD-peptidase/beta-lactamase superfamily"/>
    <property type="match status" value="1"/>
</dbReference>
<keyword evidence="9" id="KW-0378">Hydrolase</keyword>
<dbReference type="OrthoDB" id="9766909at2"/>
<accession>A0A494Z8G9</accession>
<dbReference type="RefSeq" id="WP_121127918.1">
    <property type="nucleotide sequence ID" value="NZ_JBHUFK010000020.1"/>
</dbReference>
<name>A0A494Z8G9_9BACI</name>
<dbReference type="InterPro" id="IPR001264">
    <property type="entry name" value="Glyco_trans_51"/>
</dbReference>
<keyword evidence="15" id="KW-0961">Cell wall biogenesis/degradation</keyword>
<proteinExistence type="inferred from homology"/>
<protein>
    <submittedName>
        <fullName evidence="21">PBP1A family penicillin-binding protein</fullName>
    </submittedName>
</protein>
<keyword evidence="4" id="KW-0121">Carboxypeptidase</keyword>
<dbReference type="GO" id="GO:0008955">
    <property type="term" value="F:peptidoglycan glycosyltransferase activity"/>
    <property type="evidence" value="ECO:0007669"/>
    <property type="project" value="UniProtKB-EC"/>
</dbReference>
<dbReference type="GO" id="GO:0071555">
    <property type="term" value="P:cell wall organization"/>
    <property type="evidence" value="ECO:0007669"/>
    <property type="project" value="UniProtKB-KW"/>
</dbReference>
<dbReference type="Gene3D" id="1.10.3810.10">
    <property type="entry name" value="Biosynthetic peptidoglycan transglycosylase-like"/>
    <property type="match status" value="1"/>
</dbReference>
<evidence type="ECO:0000256" key="15">
    <source>
        <dbReference type="ARBA" id="ARBA00023316"/>
    </source>
</evidence>
<feature type="domain" description="Penicillin-binding protein transpeptidase" evidence="19">
    <location>
        <begin position="332"/>
        <end position="603"/>
    </location>
</feature>
<dbReference type="EMBL" id="RBZO01000001">
    <property type="protein sequence ID" value="RKQ18816.1"/>
    <property type="molecule type" value="Genomic_DNA"/>
</dbReference>
<dbReference type="GO" id="GO:0006508">
    <property type="term" value="P:proteolysis"/>
    <property type="evidence" value="ECO:0007669"/>
    <property type="project" value="UniProtKB-KW"/>
</dbReference>
<keyword evidence="14" id="KW-0511">Multifunctional enzyme</keyword>
<dbReference type="GO" id="GO:0030288">
    <property type="term" value="C:outer membrane-bounded periplasmic space"/>
    <property type="evidence" value="ECO:0007669"/>
    <property type="project" value="TreeGrafter"/>
</dbReference>
<keyword evidence="12 18" id="KW-1133">Transmembrane helix</keyword>
<evidence type="ECO:0000256" key="10">
    <source>
        <dbReference type="ARBA" id="ARBA00022960"/>
    </source>
</evidence>
<evidence type="ECO:0000256" key="2">
    <source>
        <dbReference type="ARBA" id="ARBA00007739"/>
    </source>
</evidence>
<dbReference type="Pfam" id="PF00905">
    <property type="entry name" value="Transpeptidase"/>
    <property type="match status" value="1"/>
</dbReference>
<dbReference type="InterPro" id="IPR001460">
    <property type="entry name" value="PCN-bd_Tpept"/>
</dbReference>
<dbReference type="InterPro" id="IPR012338">
    <property type="entry name" value="Beta-lactam/transpept-like"/>
</dbReference>
<evidence type="ECO:0000256" key="12">
    <source>
        <dbReference type="ARBA" id="ARBA00022989"/>
    </source>
</evidence>
<evidence type="ECO:0000313" key="22">
    <source>
        <dbReference type="Proteomes" id="UP000281813"/>
    </source>
</evidence>
<dbReference type="InterPro" id="IPR036950">
    <property type="entry name" value="PBP_transglycosylase"/>
</dbReference>
<dbReference type="FunFam" id="1.10.3810.10:FF:000001">
    <property type="entry name" value="Penicillin-binding protein 1A"/>
    <property type="match status" value="1"/>
</dbReference>
<dbReference type="NCBIfam" id="TIGR02074">
    <property type="entry name" value="PBP_1a_fam"/>
    <property type="match status" value="1"/>
</dbReference>
<dbReference type="PANTHER" id="PTHR32282:SF32">
    <property type="entry name" value="PENICILLIN-BINDING PROTEIN 2A"/>
    <property type="match status" value="1"/>
</dbReference>
<feature type="transmembrane region" description="Helical" evidence="18">
    <location>
        <begin position="21"/>
        <end position="48"/>
    </location>
</feature>
<keyword evidence="13 18" id="KW-0472">Membrane</keyword>
<dbReference type="GO" id="GO:0009252">
    <property type="term" value="P:peptidoglycan biosynthetic process"/>
    <property type="evidence" value="ECO:0007669"/>
    <property type="project" value="UniProtKB-KW"/>
</dbReference>
<dbReference type="SUPFAM" id="SSF56601">
    <property type="entry name" value="beta-lactamase/transpeptidase-like"/>
    <property type="match status" value="1"/>
</dbReference>
<dbReference type="AlphaFoldDB" id="A0A494Z8G9"/>
<dbReference type="GO" id="GO:0008658">
    <property type="term" value="F:penicillin binding"/>
    <property type="evidence" value="ECO:0007669"/>
    <property type="project" value="InterPro"/>
</dbReference>
<comment type="similarity">
    <text evidence="2">In the N-terminal section; belongs to the glycosyltransferase 51 family.</text>
</comment>
<sequence>MQKNEKKDRKKHFSIPRKGKTILIIITSIIILGAIGYGAILLGGSMIARDEALILDQTTSIETLDGEIIGTLYNENRVYVSIDKIPEHVRNAYVAIEDRSFYEHAGIDMKSVIRAVYKNILAMRKVEGASTITQQLSKNLFLYNDKTWTRKTKEVMAAIYLENKLSKNEILELYLNEIYFGHGVYGIETASNYFFDKSVSDLSIAEGALLAGLAKAPNGYSPINHPEKALERRNLVLQSMDDAGMIQTETRLVEQGKTLGLNVQEKVAKPWVNSYIDLVTKEAAEKYQLSIDEIRRGGYRIVVNMDEDAQEIAYEQFQNDSYFPGNTEGVEGAFVMMEQQSGRIIAALGARDYQLGNLNRVTVERQPGSTFKPIAVYGPAMMQEDRFTPFTLVPDRQMDDYMVSNVDNMYEDYVTIYDALIHSKNTSAVWLLDQIGVPYAKDYLREMGIQIEDDDLAIALGGLKYGITPLQMMEGYRSFVSGGKVVESYTIDRVYNQENELLFQVETNETEVFSPQVAWNMTEILSETVESGTANAGEYHKALAGKTGSTQHPFVRGQVKDAWFVGYTPEYVTALWMGYDQSDKDHYLTGGSKYPTTLTKTILTEIDKKNPLAEKFIRPDNVKDLPEPIELPLITEANAEYTFGGLSFIRGKIKWNGSDDERVIYRIYRKQDGIDKRIAEVKGKTEYIIDNVLFLDNMYYIVPYDPLTKLEGVRSEAVELSW</sequence>
<comment type="similarity">
    <text evidence="1">In the C-terminal section; belongs to the transpeptidase family.</text>
</comment>
<evidence type="ECO:0000256" key="17">
    <source>
        <dbReference type="ARBA" id="ARBA00049902"/>
    </source>
</evidence>
<dbReference type="GO" id="GO:0008360">
    <property type="term" value="P:regulation of cell shape"/>
    <property type="evidence" value="ECO:0007669"/>
    <property type="project" value="UniProtKB-KW"/>
</dbReference>
<keyword evidence="8 18" id="KW-0812">Transmembrane</keyword>
<keyword evidence="11" id="KW-0573">Peptidoglycan synthesis</keyword>